<proteinExistence type="inferred from homology"/>
<dbReference type="GeneID" id="114869305"/>
<feature type="compositionally biased region" description="Basic and acidic residues" evidence="3">
    <location>
        <begin position="352"/>
        <end position="366"/>
    </location>
</feature>
<sequence length="458" mass="50888">MELQEQVEHDWSRYYSNHHLHSELKSSSAKLENDSDYYCSIWTHEEPRLRGCNSYSFAVDARKRLEHLKSGYKPTVDRPLCKMTCQSDIETKREESALDLVELIDVEDEEEDEESWLYKSPKQRAPVGSESALRWCRHVLDNPSPEMEAARRVLINRLDRSSHSPFYRRPAGRATVGSSTDNTPVSSAQNQSDSSDNKMSISSDPINPNYRLQDMTDVHIMACLQEASLRQNFVSVSSAASSRRGSEAPAMLPSYFNSNNETVDGIGPGSNRQASSSCRWQQSLSSLISSTLQSPTSAAKPGCQSPKLARLHQQVTQFKLLKRAQNQATSTARTRSPLRTSLRSLQAVRNSRSLETDDWHPADHTDCSPPGVSYTKEGSSGCSPSLSAASRDSSGLLPSVRDSVRTAAIKGLHRSQSLSPCRIPHAAKAHLSLHGRVFASSERSTTVAWTRNTPPAQW</sequence>
<dbReference type="KEGG" id="bspl:114869305"/>
<dbReference type="Pfam" id="PF15301">
    <property type="entry name" value="SLAIN"/>
    <property type="match status" value="1"/>
</dbReference>
<evidence type="ECO:0000313" key="4">
    <source>
        <dbReference type="Proteomes" id="UP000515150"/>
    </source>
</evidence>
<feature type="compositionally biased region" description="Low complexity" evidence="3">
    <location>
        <begin position="186"/>
        <end position="204"/>
    </location>
</feature>
<feature type="compositionally biased region" description="Low complexity" evidence="3">
    <location>
        <begin position="378"/>
        <end position="397"/>
    </location>
</feature>
<feature type="region of interest" description="Disordered" evidence="3">
    <location>
        <begin position="323"/>
        <end position="397"/>
    </location>
</feature>
<feature type="region of interest" description="Disordered" evidence="3">
    <location>
        <begin position="164"/>
        <end position="210"/>
    </location>
</feature>
<dbReference type="InterPro" id="IPR026179">
    <property type="entry name" value="Slain"/>
</dbReference>
<gene>
    <name evidence="5" type="primary">LOC114869305</name>
</gene>
<comment type="similarity">
    <text evidence="1">Belongs to the SLAIN motif-containing family.</text>
</comment>
<feature type="compositionally biased region" description="Polar residues" evidence="3">
    <location>
        <begin position="176"/>
        <end position="185"/>
    </location>
</feature>
<dbReference type="GO" id="GO:0031116">
    <property type="term" value="P:positive regulation of microtubule polymerization"/>
    <property type="evidence" value="ECO:0007669"/>
    <property type="project" value="TreeGrafter"/>
</dbReference>
<dbReference type="InParanoid" id="A0A6P7PFU8"/>
<evidence type="ECO:0000256" key="3">
    <source>
        <dbReference type="SAM" id="MobiDB-lite"/>
    </source>
</evidence>
<protein>
    <submittedName>
        <fullName evidence="5">SLAIN motif-containing protein-like</fullName>
    </submittedName>
</protein>
<dbReference type="AlphaFoldDB" id="A0A6P7PFU8"/>
<evidence type="ECO:0000256" key="1">
    <source>
        <dbReference type="ARBA" id="ARBA00006652"/>
    </source>
</evidence>
<keyword evidence="2" id="KW-0175">Coiled coil</keyword>
<keyword evidence="4" id="KW-1185">Reference proteome</keyword>
<dbReference type="Proteomes" id="UP000515150">
    <property type="component" value="Chromosome 14"/>
</dbReference>
<dbReference type="PANTHER" id="PTHR22406">
    <property type="entry name" value="NASCENT POLYPEPTIDE-ASSOCIATED COMPLEX SUBUNIT ALPHA, MUSCLE-SPECIFIC FORM"/>
    <property type="match status" value="1"/>
</dbReference>
<name>A0A6P7PFU8_BETSP</name>
<dbReference type="PANTHER" id="PTHR22406:SF7">
    <property type="entry name" value="NASCENT POLYPEPTIDE-ASSOCIATED COMPLEX SUBUNIT ALPHA, MUSCLE-SPECIFIC FORM"/>
    <property type="match status" value="1"/>
</dbReference>
<accession>A0A6P7PFU8</accession>
<dbReference type="RefSeq" id="XP_029029263.1">
    <property type="nucleotide sequence ID" value="XM_029173430.3"/>
</dbReference>
<evidence type="ECO:0000313" key="5">
    <source>
        <dbReference type="RefSeq" id="XP_029029263.1"/>
    </source>
</evidence>
<evidence type="ECO:0000256" key="2">
    <source>
        <dbReference type="ARBA" id="ARBA00023054"/>
    </source>
</evidence>
<dbReference type="GO" id="GO:0031122">
    <property type="term" value="P:cytoplasmic microtubule organization"/>
    <property type="evidence" value="ECO:0007669"/>
    <property type="project" value="TreeGrafter"/>
</dbReference>
<organism evidence="4 5">
    <name type="scientific">Betta splendens</name>
    <name type="common">Siamese fighting fish</name>
    <dbReference type="NCBI Taxonomy" id="158456"/>
    <lineage>
        <taxon>Eukaryota</taxon>
        <taxon>Metazoa</taxon>
        <taxon>Chordata</taxon>
        <taxon>Craniata</taxon>
        <taxon>Vertebrata</taxon>
        <taxon>Euteleostomi</taxon>
        <taxon>Actinopterygii</taxon>
        <taxon>Neopterygii</taxon>
        <taxon>Teleostei</taxon>
        <taxon>Neoteleostei</taxon>
        <taxon>Acanthomorphata</taxon>
        <taxon>Anabantaria</taxon>
        <taxon>Anabantiformes</taxon>
        <taxon>Anabantoidei</taxon>
        <taxon>Osphronemidae</taxon>
        <taxon>Betta</taxon>
    </lineage>
</organism>
<feature type="compositionally biased region" description="Low complexity" evidence="3">
    <location>
        <begin position="328"/>
        <end position="345"/>
    </location>
</feature>
<dbReference type="GO" id="GO:0007020">
    <property type="term" value="P:microtubule nucleation"/>
    <property type="evidence" value="ECO:0007669"/>
    <property type="project" value="TreeGrafter"/>
</dbReference>
<reference evidence="5" key="1">
    <citation type="submission" date="2025-08" db="UniProtKB">
        <authorList>
            <consortium name="RefSeq"/>
        </authorList>
    </citation>
    <scope>IDENTIFICATION</scope>
</reference>
<dbReference type="OrthoDB" id="6347145at2759"/>
<dbReference type="GO" id="GO:0035371">
    <property type="term" value="C:microtubule plus-end"/>
    <property type="evidence" value="ECO:0007669"/>
    <property type="project" value="TreeGrafter"/>
</dbReference>